<feature type="compositionally biased region" description="Polar residues" evidence="1">
    <location>
        <begin position="312"/>
        <end position="321"/>
    </location>
</feature>
<dbReference type="AlphaFoldDB" id="A0AAV4A0N4"/>
<feature type="compositionally biased region" description="Basic and acidic residues" evidence="1">
    <location>
        <begin position="255"/>
        <end position="267"/>
    </location>
</feature>
<dbReference type="PANTHER" id="PTHR12854">
    <property type="entry name" value="ATAXIN 2-RELATED"/>
    <property type="match status" value="1"/>
</dbReference>
<feature type="compositionally biased region" description="Low complexity" evidence="1">
    <location>
        <begin position="431"/>
        <end position="469"/>
    </location>
</feature>
<evidence type="ECO:0000313" key="4">
    <source>
        <dbReference type="Proteomes" id="UP000735302"/>
    </source>
</evidence>
<evidence type="ECO:0000259" key="2">
    <source>
        <dbReference type="SMART" id="SM01272"/>
    </source>
</evidence>
<organism evidence="3 4">
    <name type="scientific">Plakobranchus ocellatus</name>
    <dbReference type="NCBI Taxonomy" id="259542"/>
    <lineage>
        <taxon>Eukaryota</taxon>
        <taxon>Metazoa</taxon>
        <taxon>Spiralia</taxon>
        <taxon>Lophotrochozoa</taxon>
        <taxon>Mollusca</taxon>
        <taxon>Gastropoda</taxon>
        <taxon>Heterobranchia</taxon>
        <taxon>Euthyneura</taxon>
        <taxon>Panpulmonata</taxon>
        <taxon>Sacoglossa</taxon>
        <taxon>Placobranchoidea</taxon>
        <taxon>Plakobranchidae</taxon>
        <taxon>Plakobranchus</taxon>
    </lineage>
</organism>
<feature type="compositionally biased region" description="Low complexity" evidence="1">
    <location>
        <begin position="517"/>
        <end position="566"/>
    </location>
</feature>
<evidence type="ECO:0000313" key="3">
    <source>
        <dbReference type="EMBL" id="GFO01159.1"/>
    </source>
</evidence>
<feature type="compositionally biased region" description="Polar residues" evidence="1">
    <location>
        <begin position="16"/>
        <end position="30"/>
    </location>
</feature>
<feature type="compositionally biased region" description="Low complexity" evidence="1">
    <location>
        <begin position="377"/>
        <end position="390"/>
    </location>
</feature>
<feature type="domain" description="LsmAD" evidence="2">
    <location>
        <begin position="189"/>
        <end position="258"/>
    </location>
</feature>
<dbReference type="Pfam" id="PF06741">
    <property type="entry name" value="LsmAD"/>
    <property type="match status" value="1"/>
</dbReference>
<feature type="compositionally biased region" description="Low complexity" evidence="1">
    <location>
        <begin position="998"/>
        <end position="1021"/>
    </location>
</feature>
<feature type="compositionally biased region" description="Low complexity" evidence="1">
    <location>
        <begin position="268"/>
        <end position="281"/>
    </location>
</feature>
<dbReference type="Pfam" id="PF07145">
    <property type="entry name" value="PAM2"/>
    <property type="match status" value="1"/>
</dbReference>
<keyword evidence="4" id="KW-1185">Reference proteome</keyword>
<dbReference type="GO" id="GO:0003729">
    <property type="term" value="F:mRNA binding"/>
    <property type="evidence" value="ECO:0007669"/>
    <property type="project" value="TreeGrafter"/>
</dbReference>
<feature type="region of interest" description="Disordered" evidence="1">
    <location>
        <begin position="1"/>
        <end position="46"/>
    </location>
</feature>
<feature type="compositionally biased region" description="Basic and acidic residues" evidence="1">
    <location>
        <begin position="289"/>
        <end position="301"/>
    </location>
</feature>
<name>A0AAV4A0N4_9GAST</name>
<dbReference type="GO" id="GO:0034063">
    <property type="term" value="P:stress granule assembly"/>
    <property type="evidence" value="ECO:0007669"/>
    <property type="project" value="TreeGrafter"/>
</dbReference>
<comment type="caution">
    <text evidence="3">The sequence shown here is derived from an EMBL/GenBank/DDBJ whole genome shotgun (WGS) entry which is preliminary data.</text>
</comment>
<protein>
    <submittedName>
        <fullName evidence="3">Ataxin-2</fullName>
    </submittedName>
</protein>
<evidence type="ECO:0000256" key="1">
    <source>
        <dbReference type="SAM" id="MobiDB-lite"/>
    </source>
</evidence>
<feature type="compositionally biased region" description="Low complexity" evidence="1">
    <location>
        <begin position="722"/>
        <end position="731"/>
    </location>
</feature>
<feature type="compositionally biased region" description="Low complexity" evidence="1">
    <location>
        <begin position="875"/>
        <end position="893"/>
    </location>
</feature>
<dbReference type="EMBL" id="BLXT01003199">
    <property type="protein sequence ID" value="GFO01159.1"/>
    <property type="molecule type" value="Genomic_DNA"/>
</dbReference>
<feature type="compositionally biased region" description="Low complexity" evidence="1">
    <location>
        <begin position="398"/>
        <end position="409"/>
    </location>
</feature>
<dbReference type="GO" id="GO:0010494">
    <property type="term" value="C:cytoplasmic stress granule"/>
    <property type="evidence" value="ECO:0007669"/>
    <property type="project" value="TreeGrafter"/>
</dbReference>
<feature type="compositionally biased region" description="Low complexity" evidence="1">
    <location>
        <begin position="901"/>
        <end position="931"/>
    </location>
</feature>
<gene>
    <name evidence="3" type="ORF">PoB_002766400</name>
</gene>
<sequence length="1113" mass="119806">MSASIQNPRQRKNNRQHNTSNRGGYQNTNSYRRETPEPEAPSGVYTDPRTAAMMCSIIGTQSTVKTVNGKTYKGRTTAFSDKGDIAMADAKLENEDGTPGPNLSGIVIPRDSFVVCRTNGVDLRGICSSSDFTDAGIVARMNGNVESQLRELQPFYDDEAGETSTNLSLDDNTGGWDAESMFQENHQKFDLKTSFDANMPEYTTRLPEPGSEAYEAKERFAKEKAEEIERDELYQRRIAKEIVDNEDEDTRFSFVHRDDSHSPHRSYESSSSKNSSSVYASRQSFPSSRGDRDRDRDDHLRNGNMHRGQGRGSLQRQNSPYSGGHIQHPHHPVHNARQPVNNHYQHGPPPSGPLNARNQGHGPNHLRQQQPPPPHQGPSSSSQNHSAQSAPHHHYSNQQHISQQPPSQHRIPQHQQVVSPTQPPPGKPPHHLSSQSVPSSSPLSSSPSPVQSHQPPSLQKSSSQQQQLLNLKAAPSSTQNGNSVSSHQLRQQGPPQLNGADPVQSKVEPKSPNGQASEVTSSLSTSSSVSAGVQHQQHQHPPSVTSSTPPVVLPSSNVSPQQKSPPADVPPSVPSVSPGQPTPSKPAPSPPVSSSSSAVALPGRAGRSSETNPEEARSKIADLQDFKEKFVLEPPPRQEESVESVTPQAALASVVTQPPVSQASSSPDPATSVVPQPASTEQSSAESSSAEKKEEEPVSAAKLSKLNPNAKEFKPKAPVEAQSPSPQPRSSPHVHQIVPYPHSSIIMQFPPATYPIMHQNPQRKRAALQANVDHLTHQVTGQPLLATQPPMTPMMYVPGASLPAGYQIMGRMPNSLTMAQGQHAGLEQAGAQSQHQPVFAFQLPLDLNPSAHVEGAVPAHAQQQPIPAHLPHPQPAHAGPLPQPPVQQAQPAHVPNPAPSPVHQQQHPQHNGQPGIQQQSQHHQMSQGPPQSVTPQPAHYMNFSQHGVPRTSLAGTAGGQQSLSGHPSAVSISYMSAAPQYPGYQTTSNGAQYSFAPAAAAPAQPQTSQNSSHGQGGSHPQYVVMPQTAPQGHPPMQQHSGQAYPASGLQFHPQHNLMQGPPQMPPNHGHNPNQGGPHLLQHGMPAGLHQQVAGSQPGMYMPMPSTQLFQHQQ</sequence>
<dbReference type="PANTHER" id="PTHR12854:SF7">
    <property type="entry name" value="ATAXIN-2 HOMOLOG"/>
    <property type="match status" value="1"/>
</dbReference>
<dbReference type="InterPro" id="IPR009818">
    <property type="entry name" value="PAM2_motif"/>
</dbReference>
<feature type="compositionally biased region" description="Polar residues" evidence="1">
    <location>
        <begin position="654"/>
        <end position="669"/>
    </location>
</feature>
<dbReference type="InterPro" id="IPR009604">
    <property type="entry name" value="LsmAD_domain"/>
</dbReference>
<accession>A0AAV4A0N4</accession>
<feature type="compositionally biased region" description="Polar residues" evidence="1">
    <location>
        <begin position="475"/>
        <end position="495"/>
    </location>
</feature>
<feature type="region of interest" description="Disordered" evidence="1">
    <location>
        <begin position="253"/>
        <end position="736"/>
    </location>
</feature>
<feature type="compositionally biased region" description="Pro residues" evidence="1">
    <location>
        <begin position="580"/>
        <end position="591"/>
    </location>
</feature>
<feature type="compositionally biased region" description="Basic and acidic residues" evidence="1">
    <location>
        <begin position="614"/>
        <end position="640"/>
    </location>
</feature>
<dbReference type="Proteomes" id="UP000735302">
    <property type="component" value="Unassembled WGS sequence"/>
</dbReference>
<feature type="region of interest" description="Disordered" evidence="1">
    <location>
        <begin position="998"/>
        <end position="1074"/>
    </location>
</feature>
<feature type="compositionally biased region" description="Low complexity" evidence="1">
    <location>
        <begin position="592"/>
        <end position="602"/>
    </location>
</feature>
<feature type="compositionally biased region" description="Low complexity" evidence="1">
    <location>
        <begin position="678"/>
        <end position="688"/>
    </location>
</feature>
<reference evidence="3 4" key="1">
    <citation type="journal article" date="2021" name="Elife">
        <title>Chloroplast acquisition without the gene transfer in kleptoplastic sea slugs, Plakobranchus ocellatus.</title>
        <authorList>
            <person name="Maeda T."/>
            <person name="Takahashi S."/>
            <person name="Yoshida T."/>
            <person name="Shimamura S."/>
            <person name="Takaki Y."/>
            <person name="Nagai Y."/>
            <person name="Toyoda A."/>
            <person name="Suzuki Y."/>
            <person name="Arimoto A."/>
            <person name="Ishii H."/>
            <person name="Satoh N."/>
            <person name="Nishiyama T."/>
            <person name="Hasebe M."/>
            <person name="Maruyama T."/>
            <person name="Minagawa J."/>
            <person name="Obokata J."/>
            <person name="Shigenobu S."/>
        </authorList>
    </citation>
    <scope>NUCLEOTIDE SEQUENCE [LARGE SCALE GENOMIC DNA]</scope>
</reference>
<dbReference type="SMART" id="SM01272">
    <property type="entry name" value="LsmAD"/>
    <property type="match status" value="1"/>
</dbReference>
<proteinExistence type="predicted"/>
<feature type="region of interest" description="Disordered" evidence="1">
    <location>
        <begin position="865"/>
        <end position="967"/>
    </location>
</feature>
<dbReference type="InterPro" id="IPR045117">
    <property type="entry name" value="ATXN2-like"/>
</dbReference>